<evidence type="ECO:0000313" key="4">
    <source>
        <dbReference type="EMBL" id="KAH8030508.1"/>
    </source>
</evidence>
<dbReference type="Gene3D" id="1.10.10.60">
    <property type="entry name" value="Homeodomain-like"/>
    <property type="match status" value="1"/>
</dbReference>
<evidence type="ECO:0000256" key="1">
    <source>
        <dbReference type="ARBA" id="ARBA00004123"/>
    </source>
</evidence>
<evidence type="ECO:0000256" key="2">
    <source>
        <dbReference type="PROSITE-ProRule" id="PRU00320"/>
    </source>
</evidence>
<keyword evidence="5" id="KW-1185">Reference proteome</keyword>
<dbReference type="SUPFAM" id="SSF46689">
    <property type="entry name" value="Homeodomain-like"/>
    <property type="match status" value="1"/>
</dbReference>
<comment type="caution">
    <text evidence="4">The sequence shown here is derived from an EMBL/GenBank/DDBJ whole genome shotgun (WGS) entry which is preliminary data.</text>
</comment>
<dbReference type="InterPro" id="IPR009057">
    <property type="entry name" value="Homeodomain-like_sf"/>
</dbReference>
<reference evidence="4" key="1">
    <citation type="journal article" date="2020" name="Cell">
        <title>Large-Scale Comparative Analyses of Tick Genomes Elucidate Their Genetic Diversity and Vector Capacities.</title>
        <authorList>
            <consortium name="Tick Genome and Microbiome Consortium (TIGMIC)"/>
            <person name="Jia N."/>
            <person name="Wang J."/>
            <person name="Shi W."/>
            <person name="Du L."/>
            <person name="Sun Y."/>
            <person name="Zhan W."/>
            <person name="Jiang J.F."/>
            <person name="Wang Q."/>
            <person name="Zhang B."/>
            <person name="Ji P."/>
            <person name="Bell-Sakyi L."/>
            <person name="Cui X.M."/>
            <person name="Yuan T.T."/>
            <person name="Jiang B.G."/>
            <person name="Yang W.F."/>
            <person name="Lam T.T."/>
            <person name="Chang Q.C."/>
            <person name="Ding S.J."/>
            <person name="Wang X.J."/>
            <person name="Zhu J.G."/>
            <person name="Ruan X.D."/>
            <person name="Zhao L."/>
            <person name="Wei J.T."/>
            <person name="Ye R.Z."/>
            <person name="Que T.C."/>
            <person name="Du C.H."/>
            <person name="Zhou Y.H."/>
            <person name="Cheng J.X."/>
            <person name="Dai P.F."/>
            <person name="Guo W.B."/>
            <person name="Han X.H."/>
            <person name="Huang E.J."/>
            <person name="Li L.F."/>
            <person name="Wei W."/>
            <person name="Gao Y.C."/>
            <person name="Liu J.Z."/>
            <person name="Shao H.Z."/>
            <person name="Wang X."/>
            <person name="Wang C.C."/>
            <person name="Yang T.C."/>
            <person name="Huo Q.B."/>
            <person name="Li W."/>
            <person name="Chen H.Y."/>
            <person name="Chen S.E."/>
            <person name="Zhou L.G."/>
            <person name="Ni X.B."/>
            <person name="Tian J.H."/>
            <person name="Sheng Y."/>
            <person name="Liu T."/>
            <person name="Pan Y.S."/>
            <person name="Xia L.Y."/>
            <person name="Li J."/>
            <person name="Zhao F."/>
            <person name="Cao W.C."/>
        </authorList>
    </citation>
    <scope>NUCLEOTIDE SEQUENCE</scope>
    <source>
        <strain evidence="4">Rmic-2018</strain>
    </source>
</reference>
<organism evidence="4 5">
    <name type="scientific">Rhipicephalus microplus</name>
    <name type="common">Cattle tick</name>
    <name type="synonym">Boophilus microplus</name>
    <dbReference type="NCBI Taxonomy" id="6941"/>
    <lineage>
        <taxon>Eukaryota</taxon>
        <taxon>Metazoa</taxon>
        <taxon>Ecdysozoa</taxon>
        <taxon>Arthropoda</taxon>
        <taxon>Chelicerata</taxon>
        <taxon>Arachnida</taxon>
        <taxon>Acari</taxon>
        <taxon>Parasitiformes</taxon>
        <taxon>Ixodida</taxon>
        <taxon>Ixodoidea</taxon>
        <taxon>Ixodidae</taxon>
        <taxon>Rhipicephalinae</taxon>
        <taxon>Rhipicephalus</taxon>
        <taxon>Boophilus</taxon>
    </lineage>
</organism>
<protein>
    <recommendedName>
        <fullName evidence="3">HTH psq-type domain-containing protein</fullName>
    </recommendedName>
</protein>
<accession>A0A9J6E8C9</accession>
<dbReference type="PROSITE" id="PS50960">
    <property type="entry name" value="HTH_PSQ"/>
    <property type="match status" value="1"/>
</dbReference>
<keyword evidence="2" id="KW-0539">Nucleus</keyword>
<gene>
    <name evidence="4" type="ORF">HPB51_007528</name>
</gene>
<evidence type="ECO:0000313" key="5">
    <source>
        <dbReference type="Proteomes" id="UP000821866"/>
    </source>
</evidence>
<dbReference type="GO" id="GO:0005634">
    <property type="term" value="C:nucleus"/>
    <property type="evidence" value="ECO:0007669"/>
    <property type="project" value="UniProtKB-SubCell"/>
</dbReference>
<evidence type="ECO:0000259" key="3">
    <source>
        <dbReference type="PROSITE" id="PS50960"/>
    </source>
</evidence>
<dbReference type="AlphaFoldDB" id="A0A9J6E8C9"/>
<proteinExistence type="predicted"/>
<dbReference type="VEuPathDB" id="VectorBase:LOC119177969"/>
<feature type="DNA-binding region" description="H-T-H motif" evidence="2">
    <location>
        <begin position="40"/>
        <end position="60"/>
    </location>
</feature>
<keyword evidence="2" id="KW-0238">DNA-binding</keyword>
<dbReference type="Proteomes" id="UP000821866">
    <property type="component" value="Chromosome 3"/>
</dbReference>
<feature type="domain" description="HTH psq-type" evidence="3">
    <location>
        <begin position="13"/>
        <end position="64"/>
    </location>
</feature>
<dbReference type="InterPro" id="IPR007889">
    <property type="entry name" value="HTH_Psq"/>
</dbReference>
<dbReference type="EMBL" id="JABSTU010000005">
    <property type="protein sequence ID" value="KAH8030508.1"/>
    <property type="molecule type" value="Genomic_DNA"/>
</dbReference>
<dbReference type="Pfam" id="PF04218">
    <property type="entry name" value="CENP-B_N"/>
    <property type="match status" value="1"/>
</dbReference>
<reference evidence="4" key="2">
    <citation type="submission" date="2021-09" db="EMBL/GenBank/DDBJ databases">
        <authorList>
            <person name="Jia N."/>
            <person name="Wang J."/>
            <person name="Shi W."/>
            <person name="Du L."/>
            <person name="Sun Y."/>
            <person name="Zhan W."/>
            <person name="Jiang J."/>
            <person name="Wang Q."/>
            <person name="Zhang B."/>
            <person name="Ji P."/>
            <person name="Sakyi L.B."/>
            <person name="Cui X."/>
            <person name="Yuan T."/>
            <person name="Jiang B."/>
            <person name="Yang W."/>
            <person name="Lam T.T.-Y."/>
            <person name="Chang Q."/>
            <person name="Ding S."/>
            <person name="Wang X."/>
            <person name="Zhu J."/>
            <person name="Ruan X."/>
            <person name="Zhao L."/>
            <person name="Wei J."/>
            <person name="Que T."/>
            <person name="Du C."/>
            <person name="Cheng J."/>
            <person name="Dai P."/>
            <person name="Han X."/>
            <person name="Huang E."/>
            <person name="Gao Y."/>
            <person name="Liu J."/>
            <person name="Shao H."/>
            <person name="Ye R."/>
            <person name="Li L."/>
            <person name="Wei W."/>
            <person name="Wang X."/>
            <person name="Wang C."/>
            <person name="Huo Q."/>
            <person name="Li W."/>
            <person name="Guo W."/>
            <person name="Chen H."/>
            <person name="Chen S."/>
            <person name="Zhou L."/>
            <person name="Zhou L."/>
            <person name="Ni X."/>
            <person name="Tian J."/>
            <person name="Zhou Y."/>
            <person name="Sheng Y."/>
            <person name="Liu T."/>
            <person name="Pan Y."/>
            <person name="Xia L."/>
            <person name="Li J."/>
            <person name="Zhao F."/>
            <person name="Cao W."/>
        </authorList>
    </citation>
    <scope>NUCLEOTIDE SEQUENCE</scope>
    <source>
        <strain evidence="4">Rmic-2018</strain>
        <tissue evidence="4">Larvae</tissue>
    </source>
</reference>
<name>A0A9J6E8C9_RHIMP</name>
<comment type="subcellular location">
    <subcellularLocation>
        <location evidence="1 2">Nucleus</location>
    </subcellularLocation>
</comment>
<dbReference type="GO" id="GO:0003677">
    <property type="term" value="F:DNA binding"/>
    <property type="evidence" value="ECO:0007669"/>
    <property type="project" value="UniProtKB-UniRule"/>
</dbReference>
<sequence>MAPTALLSSSVPLKHTKPPSRLTIEKKAAIIEQVQRGRSQAEVGREYGISKRTVSDFIENKIKILEVTAKSTRAGKKNASQGFYPKLEEALIVWLSAMIARKSQCQVTS</sequence>